<organism evidence="1">
    <name type="scientific">Cacopsylla melanoneura</name>
    <dbReference type="NCBI Taxonomy" id="428564"/>
    <lineage>
        <taxon>Eukaryota</taxon>
        <taxon>Metazoa</taxon>
        <taxon>Ecdysozoa</taxon>
        <taxon>Arthropoda</taxon>
        <taxon>Hexapoda</taxon>
        <taxon>Insecta</taxon>
        <taxon>Pterygota</taxon>
        <taxon>Neoptera</taxon>
        <taxon>Paraneoptera</taxon>
        <taxon>Hemiptera</taxon>
        <taxon>Sternorrhyncha</taxon>
        <taxon>Psylloidea</taxon>
        <taxon>Psyllidae</taxon>
        <taxon>Psyllinae</taxon>
        <taxon>Cacopsylla</taxon>
    </lineage>
</organism>
<protein>
    <submittedName>
        <fullName evidence="1">Uncharacterized protein</fullName>
    </submittedName>
</protein>
<proteinExistence type="predicted"/>
<sequence length="105" mass="12367">MYTYREILRIMGNANIGVSMKEYLCSMKEYWCSMKENEGLIIICKYFGCTYHQQEQEQLQVRVTCQSWDLVRQGVMRNIEGGFIPRDSWNLTGDVCHLNEVLLCI</sequence>
<dbReference type="AlphaFoldDB" id="A0A8D8PLP0"/>
<name>A0A8D8PLP0_9HEMI</name>
<reference evidence="1" key="1">
    <citation type="submission" date="2021-05" db="EMBL/GenBank/DDBJ databases">
        <authorList>
            <person name="Alioto T."/>
            <person name="Alioto T."/>
            <person name="Gomez Garrido J."/>
        </authorList>
    </citation>
    <scope>NUCLEOTIDE SEQUENCE</scope>
</reference>
<evidence type="ECO:0000313" key="1">
    <source>
        <dbReference type="EMBL" id="CAG6606055.1"/>
    </source>
</evidence>
<dbReference type="EMBL" id="HBUF01001833">
    <property type="protein sequence ID" value="CAG6606055.1"/>
    <property type="molecule type" value="Transcribed_RNA"/>
</dbReference>
<accession>A0A8D8PLP0</accession>